<feature type="compositionally biased region" description="Basic and acidic residues" evidence="1">
    <location>
        <begin position="424"/>
        <end position="434"/>
    </location>
</feature>
<dbReference type="SUPFAM" id="SSF52540">
    <property type="entry name" value="P-loop containing nucleoside triphosphate hydrolases"/>
    <property type="match status" value="1"/>
</dbReference>
<evidence type="ECO:0008006" key="4">
    <source>
        <dbReference type="Google" id="ProtNLM"/>
    </source>
</evidence>
<dbReference type="AlphaFoldDB" id="A0A1I3MSJ2"/>
<keyword evidence="3" id="KW-1185">Reference proteome</keyword>
<dbReference type="Proteomes" id="UP000199545">
    <property type="component" value="Unassembled WGS sequence"/>
</dbReference>
<sequence>MNIRKKDSTAILNALYGGVVPNRGLEYIIVGRKEESRQILADLESVKEGASIIKLFIGPYGSGKTFIQALIKQIAYRQKFVVAQADFAPDRRLYGSERKAVSTYNELMKNLSIATVQDGNALPTILEKWISEVQAKVAQSKGYQSVSYDDPAFVKDIKNEIYETVTKMDELTGGFDFAQVIIRYFEGFIQDDSYLQRSALRWLRGEYQTKTEARQDLGVRSSIDDNNYYEYIKVMAHFVRQIGYSGLVVNLDEAINLYKIDHKQSREKNFEVILKIFNDTLQGSLGGLYITIGGTPEFLEDERRGLFSYPALKSRLVTNRFETSAFRDLSQPVIKLSPLKADELFVLLDKIKAIHAVHYGYQSNVTDKEIEGFIRKAYSRPGADENLTAREIVRDFIAVLNILYQNPVFNREEAFGAPVQTSEQKQRETADKFSRFQRMGG</sequence>
<dbReference type="RefSeq" id="WP_093228544.1">
    <property type="nucleotide sequence ID" value="NZ_FORR01000003.1"/>
</dbReference>
<dbReference type="Pfam" id="PF10923">
    <property type="entry name" value="BrxC_BrxD"/>
    <property type="match status" value="1"/>
</dbReference>
<evidence type="ECO:0000313" key="2">
    <source>
        <dbReference type="EMBL" id="SFI99666.1"/>
    </source>
</evidence>
<dbReference type="OrthoDB" id="9772976at2"/>
<dbReference type="EMBL" id="FORR01000003">
    <property type="protein sequence ID" value="SFI99666.1"/>
    <property type="molecule type" value="Genomic_DNA"/>
</dbReference>
<organism evidence="2 3">
    <name type="scientific">Thermoflavimicrobium dichotomicum</name>
    <dbReference type="NCBI Taxonomy" id="46223"/>
    <lineage>
        <taxon>Bacteria</taxon>
        <taxon>Bacillati</taxon>
        <taxon>Bacillota</taxon>
        <taxon>Bacilli</taxon>
        <taxon>Bacillales</taxon>
        <taxon>Thermoactinomycetaceae</taxon>
        <taxon>Thermoflavimicrobium</taxon>
    </lineage>
</organism>
<accession>A0A1I3MSJ2</accession>
<reference evidence="2 3" key="1">
    <citation type="submission" date="2016-10" db="EMBL/GenBank/DDBJ databases">
        <authorList>
            <person name="de Groot N.N."/>
        </authorList>
    </citation>
    <scope>NUCLEOTIDE SEQUENCE [LARGE SCALE GENOMIC DNA]</scope>
    <source>
        <strain evidence="2 3">DSM 44778</strain>
    </source>
</reference>
<evidence type="ECO:0000256" key="1">
    <source>
        <dbReference type="SAM" id="MobiDB-lite"/>
    </source>
</evidence>
<evidence type="ECO:0000313" key="3">
    <source>
        <dbReference type="Proteomes" id="UP000199545"/>
    </source>
</evidence>
<dbReference type="InterPro" id="IPR021228">
    <property type="entry name" value="BrxD"/>
</dbReference>
<dbReference type="STRING" id="46223.SAMN05421852_103175"/>
<protein>
    <recommendedName>
        <fullName evidence="4">Biotin carboxylase</fullName>
    </recommendedName>
</protein>
<dbReference type="InterPro" id="IPR027417">
    <property type="entry name" value="P-loop_NTPase"/>
</dbReference>
<name>A0A1I3MSJ2_9BACL</name>
<gene>
    <name evidence="2" type="ORF">SAMN05421852_103175</name>
</gene>
<feature type="region of interest" description="Disordered" evidence="1">
    <location>
        <begin position="417"/>
        <end position="441"/>
    </location>
</feature>
<proteinExistence type="predicted"/>